<organism evidence="3 4">
    <name type="scientific">Rhizoctonia solani AG-3 Rhs1AP</name>
    <dbReference type="NCBI Taxonomy" id="1086054"/>
    <lineage>
        <taxon>Eukaryota</taxon>
        <taxon>Fungi</taxon>
        <taxon>Dikarya</taxon>
        <taxon>Basidiomycota</taxon>
        <taxon>Agaricomycotina</taxon>
        <taxon>Agaricomycetes</taxon>
        <taxon>Cantharellales</taxon>
        <taxon>Ceratobasidiaceae</taxon>
        <taxon>Rhizoctonia</taxon>
    </lineage>
</organism>
<sequence length="279" mass="31138">MMMNTKRRKKKKNQSTMQSQADGQKDTPEEAPKTPMKGQSLQTPATPVRARTATTLPPPALSVAPSTPSAPVVKAKVGSEPETYDGKEKGAKSKAWLRKAMAYVKLNETRYPDDRDKILFFCGRLTGHAEKWAAPIFDAYNDDDYTYQNLNDLQAFTEAFEKNFGDPDAGHTAERQIQSLHQGNMRASEYTTKFNTIAYELVRWGQAPLMAIYRKGLRVKIQNVLATTMGPAKPHTLQALKDFAIELDNQLRENKVATKRLSGSTQKKPENKPEGGTCT</sequence>
<dbReference type="InterPro" id="IPR032567">
    <property type="entry name" value="RTL1-rel"/>
</dbReference>
<reference evidence="4" key="1">
    <citation type="journal article" date="2014" name="Genome Announc.">
        <title>Draft genome sequence of the plant-pathogenic soil fungus Rhizoctonia solani anastomosis group 3 strain Rhs1AP.</title>
        <authorList>
            <person name="Cubeta M.A."/>
            <person name="Thomas E."/>
            <person name="Dean R.A."/>
            <person name="Jabaji S."/>
            <person name="Neate S.M."/>
            <person name="Tavantzis S."/>
            <person name="Toda T."/>
            <person name="Vilgalys R."/>
            <person name="Bharathan N."/>
            <person name="Fedorova-Abrams N."/>
            <person name="Pakala S.B."/>
            <person name="Pakala S.M."/>
            <person name="Zafar N."/>
            <person name="Joardar V."/>
            <person name="Losada L."/>
            <person name="Nierman W.C."/>
        </authorList>
    </citation>
    <scope>NUCLEOTIDE SEQUENCE [LARGE SCALE GENOMIC DNA]</scope>
    <source>
        <strain evidence="4">AG-3</strain>
    </source>
</reference>
<feature type="compositionally biased region" description="Low complexity" evidence="1">
    <location>
        <begin position="43"/>
        <end position="73"/>
    </location>
</feature>
<feature type="region of interest" description="Disordered" evidence="1">
    <location>
        <begin position="1"/>
        <end position="87"/>
    </location>
</feature>
<comment type="caution">
    <text evidence="3">The sequence shown here is derived from an EMBL/GenBank/DDBJ whole genome shotgun (WGS) entry which is preliminary data.</text>
</comment>
<protein>
    <submittedName>
        <fullName evidence="3">Retrotransposon gag protein</fullName>
    </submittedName>
</protein>
<evidence type="ECO:0000256" key="1">
    <source>
        <dbReference type="SAM" id="MobiDB-lite"/>
    </source>
</evidence>
<dbReference type="Pfam" id="PF19259">
    <property type="entry name" value="Ty3_capsid"/>
    <property type="match status" value="1"/>
</dbReference>
<evidence type="ECO:0000313" key="3">
    <source>
        <dbReference type="EMBL" id="EUC56545.1"/>
    </source>
</evidence>
<proteinExistence type="predicted"/>
<feature type="region of interest" description="Disordered" evidence="1">
    <location>
        <begin position="257"/>
        <end position="279"/>
    </location>
</feature>
<dbReference type="PANTHER" id="PTHR15503">
    <property type="entry name" value="LDOC1 RELATED"/>
    <property type="match status" value="1"/>
</dbReference>
<feature type="domain" description="Ty3 transposon capsid-like protein" evidence="2">
    <location>
        <begin position="81"/>
        <end position="248"/>
    </location>
</feature>
<dbReference type="AlphaFoldDB" id="X8J3K2"/>
<feature type="compositionally biased region" description="Basic and acidic residues" evidence="1">
    <location>
        <begin position="23"/>
        <end position="32"/>
    </location>
</feature>
<dbReference type="PANTHER" id="PTHR15503:SF22">
    <property type="entry name" value="TRANSPOSON TY3-I GAG POLYPROTEIN"/>
    <property type="match status" value="1"/>
</dbReference>
<dbReference type="Proteomes" id="UP000030108">
    <property type="component" value="Unassembled WGS sequence"/>
</dbReference>
<feature type="compositionally biased region" description="Basic residues" evidence="1">
    <location>
        <begin position="1"/>
        <end position="13"/>
    </location>
</feature>
<gene>
    <name evidence="3" type="ORF">RSOL_184520</name>
</gene>
<dbReference type="EMBL" id="JATN01000322">
    <property type="protein sequence ID" value="EUC56545.1"/>
    <property type="molecule type" value="Genomic_DNA"/>
</dbReference>
<evidence type="ECO:0000259" key="2">
    <source>
        <dbReference type="Pfam" id="PF19259"/>
    </source>
</evidence>
<accession>X8J3K2</accession>
<dbReference type="InterPro" id="IPR045358">
    <property type="entry name" value="Ty3_capsid"/>
</dbReference>
<evidence type="ECO:0000313" key="4">
    <source>
        <dbReference type="Proteomes" id="UP000030108"/>
    </source>
</evidence>
<name>X8J3K2_9AGAM</name>